<proteinExistence type="predicted"/>
<name>A0ABQ0JW65_9BACT</name>
<protein>
    <submittedName>
        <fullName evidence="1">Uncharacterized protein</fullName>
    </submittedName>
</protein>
<sequence>MTEFISKLEIKKIHQFVQKTQQIAQKVDIFCSAILLQAWRRMYYVFNKREIYTSLKRRQGNCLRCGRCCHASFKCQHLGYDENGLSLCKVYDRKPHMCSLYPYNESDYFYHLKPTCGYKYNDE</sequence>
<dbReference type="InterPro" id="IPR005358">
    <property type="entry name" value="Puta_zinc/iron-chelating_dom"/>
</dbReference>
<comment type="caution">
    <text evidence="1">The sequence shown here is derived from an EMBL/GenBank/DDBJ whole genome shotgun (WGS) entry which is preliminary data.</text>
</comment>
<gene>
    <name evidence="1" type="ORF">BROSI_A1527</name>
</gene>
<accession>A0ABQ0JW65</accession>
<dbReference type="Proteomes" id="UP000032309">
    <property type="component" value="Unassembled WGS sequence"/>
</dbReference>
<dbReference type="Pfam" id="PF03692">
    <property type="entry name" value="CxxCxxCC"/>
    <property type="match status" value="1"/>
</dbReference>
<evidence type="ECO:0000313" key="1">
    <source>
        <dbReference type="EMBL" id="GAN33011.1"/>
    </source>
</evidence>
<organism evidence="1 2">
    <name type="scientific">Candidatus Brocadia sinica JPN1</name>
    <dbReference type="NCBI Taxonomy" id="1197129"/>
    <lineage>
        <taxon>Bacteria</taxon>
        <taxon>Pseudomonadati</taxon>
        <taxon>Planctomycetota</taxon>
        <taxon>Candidatus Brocadiia</taxon>
        <taxon>Candidatus Brocadiales</taxon>
        <taxon>Candidatus Brocadiaceae</taxon>
        <taxon>Candidatus Brocadia</taxon>
    </lineage>
</organism>
<dbReference type="EMBL" id="BAFN01000001">
    <property type="protein sequence ID" value="GAN33011.1"/>
    <property type="molecule type" value="Genomic_DNA"/>
</dbReference>
<keyword evidence="2" id="KW-1185">Reference proteome</keyword>
<evidence type="ECO:0000313" key="2">
    <source>
        <dbReference type="Proteomes" id="UP000032309"/>
    </source>
</evidence>
<reference evidence="2" key="1">
    <citation type="journal article" date="2015" name="Genome Announc.">
        <title>Draft Genome Sequence of an Anaerobic Ammonium-Oxidizing Bacterium, "Candidatus Brocadia sinica".</title>
        <authorList>
            <person name="Oshiki M."/>
            <person name="Shinyako-Hata K."/>
            <person name="Satoh H."/>
            <person name="Okabe S."/>
        </authorList>
    </citation>
    <scope>NUCLEOTIDE SEQUENCE [LARGE SCALE GENOMIC DNA]</scope>
    <source>
        <strain evidence="2">JPN1</strain>
    </source>
</reference>